<name>A0A1F5E7S1_9BACT</name>
<evidence type="ECO:0008006" key="4">
    <source>
        <dbReference type="Google" id="ProtNLM"/>
    </source>
</evidence>
<gene>
    <name evidence="2" type="ORF">A2160_03080</name>
</gene>
<dbReference type="SUPFAM" id="SSF51182">
    <property type="entry name" value="RmlC-like cupins"/>
    <property type="match status" value="1"/>
</dbReference>
<reference evidence="2 3" key="1">
    <citation type="journal article" date="2016" name="Nat. Commun.">
        <title>Thousands of microbial genomes shed light on interconnected biogeochemical processes in an aquifer system.</title>
        <authorList>
            <person name="Anantharaman K."/>
            <person name="Brown C.T."/>
            <person name="Hug L.A."/>
            <person name="Sharon I."/>
            <person name="Castelle C.J."/>
            <person name="Probst A.J."/>
            <person name="Thomas B.C."/>
            <person name="Singh A."/>
            <person name="Wilkins M.J."/>
            <person name="Karaoz U."/>
            <person name="Brodie E.L."/>
            <person name="Williams K.H."/>
            <person name="Hubbard S.S."/>
            <person name="Banfield J.F."/>
        </authorList>
    </citation>
    <scope>NUCLEOTIDE SEQUENCE [LARGE SCALE GENOMIC DNA]</scope>
</reference>
<dbReference type="Pfam" id="PF00908">
    <property type="entry name" value="dTDP_sugar_isom"/>
    <property type="match status" value="1"/>
</dbReference>
<dbReference type="EMBL" id="MEZK01000010">
    <property type="protein sequence ID" value="OGD63423.1"/>
    <property type="molecule type" value="Genomic_DNA"/>
</dbReference>
<comment type="caution">
    <text evidence="2">The sequence shown here is derived from an EMBL/GenBank/DDBJ whole genome shotgun (WGS) entry which is preliminary data.</text>
</comment>
<dbReference type="Proteomes" id="UP000177006">
    <property type="component" value="Unassembled WGS sequence"/>
</dbReference>
<accession>A0A1F5E7S1</accession>
<dbReference type="AlphaFoldDB" id="A0A1F5E7S1"/>
<sequence length="187" mass="21781">MNITDRDFFILDKLKSYPLIKGVVVHPLKVNRDPRGFLVEALRVDWADIYDKETRPFRQMYYSQTDSGVARDEDRWHFHPGGQEDRFAVINGDIVVAVYDNRQDSSTYQTLNLFKMGEGQGDNGQYLLLVPPQTLHGFVVVSKNPALLVNYPTKIYDANEEKRVPFSEVKFKDGSNFNWDLIRREFK</sequence>
<feature type="site" description="Participates in a stacking interaction with the thymidine ring of dTDP-4-oxo-6-deoxyglucose" evidence="1">
    <location>
        <position position="156"/>
    </location>
</feature>
<evidence type="ECO:0000313" key="2">
    <source>
        <dbReference type="EMBL" id="OGD63423.1"/>
    </source>
</evidence>
<dbReference type="PANTHER" id="PTHR21047">
    <property type="entry name" value="DTDP-6-DEOXY-D-GLUCOSE-3,5 EPIMERASE"/>
    <property type="match status" value="1"/>
</dbReference>
<dbReference type="STRING" id="1797457.A2160_03080"/>
<organism evidence="2 3">
    <name type="scientific">Candidatus Beckwithbacteria bacterium RBG_13_42_9</name>
    <dbReference type="NCBI Taxonomy" id="1797457"/>
    <lineage>
        <taxon>Bacteria</taxon>
        <taxon>Candidatus Beckwithiibacteriota</taxon>
    </lineage>
</organism>
<dbReference type="GO" id="GO:0005829">
    <property type="term" value="C:cytosol"/>
    <property type="evidence" value="ECO:0007669"/>
    <property type="project" value="TreeGrafter"/>
</dbReference>
<dbReference type="GO" id="GO:0000271">
    <property type="term" value="P:polysaccharide biosynthetic process"/>
    <property type="evidence" value="ECO:0007669"/>
    <property type="project" value="TreeGrafter"/>
</dbReference>
<protein>
    <recommendedName>
        <fullName evidence="4">dTDP-4-dehydrorhamnose 3,5-epimerase</fullName>
    </recommendedName>
</protein>
<proteinExistence type="predicted"/>
<dbReference type="InterPro" id="IPR014710">
    <property type="entry name" value="RmlC-like_jellyroll"/>
</dbReference>
<dbReference type="Gene3D" id="2.60.120.10">
    <property type="entry name" value="Jelly Rolls"/>
    <property type="match status" value="1"/>
</dbReference>
<dbReference type="PANTHER" id="PTHR21047:SF2">
    <property type="entry name" value="THYMIDINE DIPHOSPHO-4-KETO-RHAMNOSE 3,5-EPIMERASE"/>
    <property type="match status" value="1"/>
</dbReference>
<evidence type="ECO:0000256" key="1">
    <source>
        <dbReference type="PIRSR" id="PIRSR600888-3"/>
    </source>
</evidence>
<dbReference type="GO" id="GO:0008830">
    <property type="term" value="F:dTDP-4-dehydrorhamnose 3,5-epimerase activity"/>
    <property type="evidence" value="ECO:0007669"/>
    <property type="project" value="InterPro"/>
</dbReference>
<dbReference type="InterPro" id="IPR000888">
    <property type="entry name" value="RmlC-like"/>
</dbReference>
<evidence type="ECO:0000313" key="3">
    <source>
        <dbReference type="Proteomes" id="UP000177006"/>
    </source>
</evidence>
<dbReference type="InterPro" id="IPR011051">
    <property type="entry name" value="RmlC_Cupin_sf"/>
</dbReference>